<dbReference type="AlphaFoldDB" id="A0A0E9VBH2"/>
<feature type="region of interest" description="Disordered" evidence="1">
    <location>
        <begin position="1"/>
        <end position="46"/>
    </location>
</feature>
<evidence type="ECO:0000256" key="1">
    <source>
        <dbReference type="SAM" id="MobiDB-lite"/>
    </source>
</evidence>
<evidence type="ECO:0000313" key="2">
    <source>
        <dbReference type="EMBL" id="JAH75397.1"/>
    </source>
</evidence>
<name>A0A0E9VBH2_ANGAN</name>
<proteinExistence type="predicted"/>
<accession>A0A0E9VBH2</accession>
<feature type="compositionally biased region" description="Basic and acidic residues" evidence="1">
    <location>
        <begin position="31"/>
        <end position="46"/>
    </location>
</feature>
<organism evidence="2">
    <name type="scientific">Anguilla anguilla</name>
    <name type="common">European freshwater eel</name>
    <name type="synonym">Muraena anguilla</name>
    <dbReference type="NCBI Taxonomy" id="7936"/>
    <lineage>
        <taxon>Eukaryota</taxon>
        <taxon>Metazoa</taxon>
        <taxon>Chordata</taxon>
        <taxon>Craniata</taxon>
        <taxon>Vertebrata</taxon>
        <taxon>Euteleostomi</taxon>
        <taxon>Actinopterygii</taxon>
        <taxon>Neopterygii</taxon>
        <taxon>Teleostei</taxon>
        <taxon>Anguilliformes</taxon>
        <taxon>Anguillidae</taxon>
        <taxon>Anguilla</taxon>
    </lineage>
</organism>
<protein>
    <submittedName>
        <fullName evidence="2">Uncharacterized protein</fullName>
    </submittedName>
</protein>
<dbReference type="EMBL" id="GBXM01033180">
    <property type="protein sequence ID" value="JAH75397.1"/>
    <property type="molecule type" value="Transcribed_RNA"/>
</dbReference>
<feature type="compositionally biased region" description="Polar residues" evidence="1">
    <location>
        <begin position="12"/>
        <end position="30"/>
    </location>
</feature>
<reference evidence="2" key="1">
    <citation type="submission" date="2014-11" db="EMBL/GenBank/DDBJ databases">
        <authorList>
            <person name="Amaro Gonzalez C."/>
        </authorList>
    </citation>
    <scope>NUCLEOTIDE SEQUENCE</scope>
</reference>
<sequence>MLGPSHAGSCRIQRQGTDCWNSSEAGSNKECSQHRGQSETDSWKKF</sequence>
<reference evidence="2" key="2">
    <citation type="journal article" date="2015" name="Fish Shellfish Immunol.">
        <title>Early steps in the European eel (Anguilla anguilla)-Vibrio vulnificus interaction in the gills: Role of the RtxA13 toxin.</title>
        <authorList>
            <person name="Callol A."/>
            <person name="Pajuelo D."/>
            <person name="Ebbesson L."/>
            <person name="Teles M."/>
            <person name="MacKenzie S."/>
            <person name="Amaro C."/>
        </authorList>
    </citation>
    <scope>NUCLEOTIDE SEQUENCE</scope>
</reference>